<comment type="similarity">
    <text evidence="3">Belongs to the RimP family.</text>
</comment>
<dbReference type="STRING" id="1237149.C900_01778"/>
<dbReference type="Gene3D" id="3.30.300.70">
    <property type="entry name" value="RimP-like superfamily, N-terminal"/>
    <property type="match status" value="1"/>
</dbReference>
<evidence type="ECO:0000259" key="5">
    <source>
        <dbReference type="Pfam" id="PF17384"/>
    </source>
</evidence>
<proteinExistence type="inferred from homology"/>
<dbReference type="RefSeq" id="WP_009579220.1">
    <property type="nucleotide sequence ID" value="NZ_AMZN01000026.1"/>
</dbReference>
<dbReference type="InterPro" id="IPR028998">
    <property type="entry name" value="RimP_C"/>
</dbReference>
<comment type="subcellular location">
    <subcellularLocation>
        <location evidence="3">Cytoplasm</location>
    </subcellularLocation>
</comment>
<evidence type="ECO:0000313" key="7">
    <source>
        <dbReference type="Proteomes" id="UP000011135"/>
    </source>
</evidence>
<dbReference type="eggNOG" id="COG0779">
    <property type="taxonomic scope" value="Bacteria"/>
</dbReference>
<dbReference type="InterPro" id="IPR028989">
    <property type="entry name" value="RimP_N"/>
</dbReference>
<comment type="function">
    <text evidence="3">Required for maturation of 30S ribosomal subunits.</text>
</comment>
<accession>L8JX75</accession>
<reference evidence="6 7" key="1">
    <citation type="submission" date="2012-12" db="EMBL/GenBank/DDBJ databases">
        <title>Genome assembly of Fulvivirga imtechensis AK7.</title>
        <authorList>
            <person name="Nupur N."/>
            <person name="Khatri I."/>
            <person name="Kumar R."/>
            <person name="Subramanian S."/>
            <person name="Pinnaka A."/>
        </authorList>
    </citation>
    <scope>NUCLEOTIDE SEQUENCE [LARGE SCALE GENOMIC DNA]</scope>
    <source>
        <strain evidence="6 7">AK7</strain>
    </source>
</reference>
<dbReference type="Pfam" id="PF02576">
    <property type="entry name" value="RimP_N"/>
    <property type="match status" value="1"/>
</dbReference>
<organism evidence="6 7">
    <name type="scientific">Fulvivirga imtechensis AK7</name>
    <dbReference type="NCBI Taxonomy" id="1237149"/>
    <lineage>
        <taxon>Bacteria</taxon>
        <taxon>Pseudomonadati</taxon>
        <taxon>Bacteroidota</taxon>
        <taxon>Cytophagia</taxon>
        <taxon>Cytophagales</taxon>
        <taxon>Fulvivirgaceae</taxon>
        <taxon>Fulvivirga</taxon>
    </lineage>
</organism>
<dbReference type="Proteomes" id="UP000011135">
    <property type="component" value="Unassembled WGS sequence"/>
</dbReference>
<dbReference type="InterPro" id="IPR035956">
    <property type="entry name" value="RimP_N_sf"/>
</dbReference>
<keyword evidence="1 3" id="KW-0963">Cytoplasm</keyword>
<keyword evidence="7" id="KW-1185">Reference proteome</keyword>
<sequence>MELTEQIKKIAENHLNDESHYIVDVNISSHKGPKKVLVLLDGDKGVTIDDCADLSRAIGAELEDNNIIEDAFRLEVSSPGVDYPLQSVRQYKKNIGRKVKISLKDDKDIVGILKDVTEEKVVLDQEVKKGKNIEYKEVEIPRSDINKTIVQISFK</sequence>
<evidence type="ECO:0000256" key="2">
    <source>
        <dbReference type="ARBA" id="ARBA00022517"/>
    </source>
</evidence>
<dbReference type="PANTHER" id="PTHR33867:SF1">
    <property type="entry name" value="RIBOSOME MATURATION FACTOR RIMP"/>
    <property type="match status" value="1"/>
</dbReference>
<keyword evidence="2 3" id="KW-0690">Ribosome biogenesis</keyword>
<feature type="domain" description="Ribosome maturation factor RimP C-terminal" evidence="5">
    <location>
        <begin position="85"/>
        <end position="154"/>
    </location>
</feature>
<comment type="caution">
    <text evidence="6">The sequence shown here is derived from an EMBL/GenBank/DDBJ whole genome shotgun (WGS) entry which is preliminary data.</text>
</comment>
<name>L8JX75_9BACT</name>
<dbReference type="SUPFAM" id="SSF75420">
    <property type="entry name" value="YhbC-like, N-terminal domain"/>
    <property type="match status" value="1"/>
</dbReference>
<gene>
    <name evidence="3" type="primary">rimP</name>
    <name evidence="6" type="ORF">C900_01778</name>
</gene>
<evidence type="ECO:0000256" key="3">
    <source>
        <dbReference type="HAMAP-Rule" id="MF_01077"/>
    </source>
</evidence>
<dbReference type="GO" id="GO:0005829">
    <property type="term" value="C:cytosol"/>
    <property type="evidence" value="ECO:0007669"/>
    <property type="project" value="TreeGrafter"/>
</dbReference>
<dbReference type="HAMAP" id="MF_01077">
    <property type="entry name" value="RimP"/>
    <property type="match status" value="1"/>
</dbReference>
<dbReference type="GO" id="GO:0000028">
    <property type="term" value="P:ribosomal small subunit assembly"/>
    <property type="evidence" value="ECO:0007669"/>
    <property type="project" value="TreeGrafter"/>
</dbReference>
<dbReference type="EMBL" id="AMZN01000026">
    <property type="protein sequence ID" value="ELR72224.1"/>
    <property type="molecule type" value="Genomic_DNA"/>
</dbReference>
<dbReference type="PATRIC" id="fig|1237149.3.peg.1731"/>
<dbReference type="InterPro" id="IPR003728">
    <property type="entry name" value="Ribosome_maturation_RimP"/>
</dbReference>
<evidence type="ECO:0000259" key="4">
    <source>
        <dbReference type="Pfam" id="PF02576"/>
    </source>
</evidence>
<feature type="domain" description="Ribosome maturation factor RimP N-terminal" evidence="4">
    <location>
        <begin position="12"/>
        <end position="82"/>
    </location>
</feature>
<dbReference type="OrthoDB" id="9789702at2"/>
<dbReference type="Pfam" id="PF17384">
    <property type="entry name" value="DUF150_C"/>
    <property type="match status" value="1"/>
</dbReference>
<protein>
    <recommendedName>
        <fullName evidence="3">Ribosome maturation factor RimP</fullName>
    </recommendedName>
</protein>
<evidence type="ECO:0000313" key="6">
    <source>
        <dbReference type="EMBL" id="ELR72224.1"/>
    </source>
</evidence>
<dbReference type="AlphaFoldDB" id="L8JX75"/>
<dbReference type="SUPFAM" id="SSF74942">
    <property type="entry name" value="YhbC-like, C-terminal domain"/>
    <property type="match status" value="1"/>
</dbReference>
<dbReference type="InterPro" id="IPR036847">
    <property type="entry name" value="RimP_C_sf"/>
</dbReference>
<dbReference type="CDD" id="cd01734">
    <property type="entry name" value="YlxS_C"/>
    <property type="match status" value="1"/>
</dbReference>
<evidence type="ECO:0000256" key="1">
    <source>
        <dbReference type="ARBA" id="ARBA00022490"/>
    </source>
</evidence>
<dbReference type="GO" id="GO:0006412">
    <property type="term" value="P:translation"/>
    <property type="evidence" value="ECO:0007669"/>
    <property type="project" value="TreeGrafter"/>
</dbReference>
<dbReference type="PANTHER" id="PTHR33867">
    <property type="entry name" value="RIBOSOME MATURATION FACTOR RIMP"/>
    <property type="match status" value="1"/>
</dbReference>